<dbReference type="OMA" id="YREAQMQ"/>
<gene>
    <name evidence="2" type="ORF">PoMZ_08805</name>
</gene>
<evidence type="ECO:0000313" key="3">
    <source>
        <dbReference type="Proteomes" id="UP000294847"/>
    </source>
</evidence>
<feature type="compositionally biased region" description="Basic and acidic residues" evidence="1">
    <location>
        <begin position="68"/>
        <end position="86"/>
    </location>
</feature>
<evidence type="ECO:0000313" key="2">
    <source>
        <dbReference type="EMBL" id="QBZ61847.1"/>
    </source>
</evidence>
<organism evidence="2 3">
    <name type="scientific">Pyricularia oryzae</name>
    <name type="common">Rice blast fungus</name>
    <name type="synonym">Magnaporthe oryzae</name>
    <dbReference type="NCBI Taxonomy" id="318829"/>
    <lineage>
        <taxon>Eukaryota</taxon>
        <taxon>Fungi</taxon>
        <taxon>Dikarya</taxon>
        <taxon>Ascomycota</taxon>
        <taxon>Pezizomycotina</taxon>
        <taxon>Sordariomycetes</taxon>
        <taxon>Sordariomycetidae</taxon>
        <taxon>Magnaporthales</taxon>
        <taxon>Pyriculariaceae</taxon>
        <taxon>Pyricularia</taxon>
    </lineage>
</organism>
<name>A0A4P7NIJ4_PYROR</name>
<feature type="region of interest" description="Disordered" evidence="1">
    <location>
        <begin position="60"/>
        <end position="86"/>
    </location>
</feature>
<dbReference type="AlphaFoldDB" id="A0A4P7NIJ4"/>
<reference evidence="2 3" key="1">
    <citation type="journal article" date="2019" name="Mol. Biol. Evol.">
        <title>Blast fungal genomes show frequent chromosomal changes, gene gains and losses, and effector gene turnover.</title>
        <authorList>
            <person name="Gomez Luciano L.B."/>
            <person name="Jason Tsai I."/>
            <person name="Chuma I."/>
            <person name="Tosa Y."/>
            <person name="Chen Y.H."/>
            <person name="Li J.Y."/>
            <person name="Li M.Y."/>
            <person name="Jade Lu M.Y."/>
            <person name="Nakayashiki H."/>
            <person name="Li W.H."/>
        </authorList>
    </citation>
    <scope>NUCLEOTIDE SEQUENCE [LARGE SCALE GENOMIC DNA]</scope>
    <source>
        <strain evidence="2">MZ5-1-6</strain>
    </source>
</reference>
<dbReference type="Proteomes" id="UP000294847">
    <property type="component" value="Chromosome 4"/>
</dbReference>
<accession>A0A4P7NIJ4</accession>
<dbReference type="EMBL" id="CP034207">
    <property type="protein sequence ID" value="QBZ61847.1"/>
    <property type="molecule type" value="Genomic_DNA"/>
</dbReference>
<protein>
    <submittedName>
        <fullName evidence="2">Uncharacterized protein</fullName>
    </submittedName>
</protein>
<dbReference type="SMR" id="A0A4P7NIJ4"/>
<sequence>MPSSSTAQQTSRHFATSSRVHPSYLPYLQAPKPPKVAKWIPPAVAIAGIGYGVTKFQQSRSLRSAAQKADEADRKRRNDLMADAYGDRGSLEALEEACRVYESQQQRR</sequence>
<proteinExistence type="predicted"/>
<evidence type="ECO:0000256" key="1">
    <source>
        <dbReference type="SAM" id="MobiDB-lite"/>
    </source>
</evidence>